<sequence length="319" mass="34622">MVFSSFPLYLDPPNWQQQGGGENHDNPHLHLPVPPPHVGAVGGGTTTTSRPNSMAERARLANIPLPEAPLKCPRCESTNTKFCYFNNYSLSQPRHFCKTCRRYWTRDGTLRNVPVGGGCRRNTKRSKTGRLKCPMASTATDQRQQKGAPATSGAVFSSNELIGGHFLQPNPQFPFIGSPQNLTQLGIGNLGLNLEGIQSQVADFSGAAAQQLPFLGDGFEALSATGLDSNPIHNGTVDGASPTSYGAVSYQNNLQINLRSKDSTTEVSSQLAPVKMEEIHHGLNTNKHLAGMPENNQFWDSAGHSTLWKDLSGLNTFFY</sequence>
<evidence type="ECO:0000256" key="5">
    <source>
        <dbReference type="ARBA" id="ARBA00023125"/>
    </source>
</evidence>
<keyword evidence="5 8" id="KW-0238">DNA-binding</keyword>
<comment type="caution">
    <text evidence="12">The sequence shown here is derived from an EMBL/GenBank/DDBJ whole genome shotgun (WGS) entry which is preliminary data.</text>
</comment>
<protein>
    <recommendedName>
        <fullName evidence="9">Dof zinc finger protein</fullName>
    </recommendedName>
</protein>
<dbReference type="GO" id="GO:0008270">
    <property type="term" value="F:zinc ion binding"/>
    <property type="evidence" value="ECO:0007669"/>
    <property type="project" value="UniProtKB-KW"/>
</dbReference>
<dbReference type="GO" id="GO:0003700">
    <property type="term" value="F:DNA-binding transcription factor activity"/>
    <property type="evidence" value="ECO:0007669"/>
    <property type="project" value="UniProtKB-UniRule"/>
</dbReference>
<dbReference type="GO" id="GO:0003677">
    <property type="term" value="F:DNA binding"/>
    <property type="evidence" value="ECO:0007669"/>
    <property type="project" value="UniProtKB-UniRule"/>
</dbReference>
<proteinExistence type="predicted"/>
<keyword evidence="7 8" id="KW-0539">Nucleus</keyword>
<dbReference type="PANTHER" id="PTHR31992:SF351">
    <property type="entry name" value="DOF ZINC FINGER PROTEIN"/>
    <property type="match status" value="1"/>
</dbReference>
<evidence type="ECO:0000256" key="1">
    <source>
        <dbReference type="ARBA" id="ARBA00022723"/>
    </source>
</evidence>
<evidence type="ECO:0000256" key="3">
    <source>
        <dbReference type="ARBA" id="ARBA00022833"/>
    </source>
</evidence>
<keyword evidence="6 9" id="KW-0804">Transcription</keyword>
<evidence type="ECO:0000256" key="6">
    <source>
        <dbReference type="ARBA" id="ARBA00023163"/>
    </source>
</evidence>
<evidence type="ECO:0000256" key="4">
    <source>
        <dbReference type="ARBA" id="ARBA00023015"/>
    </source>
</evidence>
<comment type="function">
    <text evidence="9">Transcription factor that binds specifically to a 5'-AA[AG]G-3' consensus core sequence.</text>
</comment>
<feature type="region of interest" description="Disordered" evidence="10">
    <location>
        <begin position="118"/>
        <end position="150"/>
    </location>
</feature>
<evidence type="ECO:0000313" key="12">
    <source>
        <dbReference type="EMBL" id="GMG98251.1"/>
    </source>
</evidence>
<accession>A0AAD3P5V9</accession>
<evidence type="ECO:0000256" key="7">
    <source>
        <dbReference type="ARBA" id="ARBA00023242"/>
    </source>
</evidence>
<evidence type="ECO:0000256" key="10">
    <source>
        <dbReference type="SAM" id="MobiDB-lite"/>
    </source>
</evidence>
<evidence type="ECO:0000256" key="9">
    <source>
        <dbReference type="RuleBase" id="RU369094"/>
    </source>
</evidence>
<gene>
    <name evidence="12" type="ORF">Nepgr_000091</name>
</gene>
<keyword evidence="3 9" id="KW-0862">Zinc</keyword>
<feature type="compositionally biased region" description="Basic residues" evidence="10">
    <location>
        <begin position="121"/>
        <end position="130"/>
    </location>
</feature>
<dbReference type="Pfam" id="PF02701">
    <property type="entry name" value="Zn_ribbon_Dof"/>
    <property type="match status" value="1"/>
</dbReference>
<keyword evidence="4 9" id="KW-0805">Transcription regulation</keyword>
<dbReference type="AlphaFoldDB" id="A0AAD3P5V9"/>
<dbReference type="EMBL" id="BSYO01000001">
    <property type="protein sequence ID" value="GMG98251.1"/>
    <property type="molecule type" value="Genomic_DNA"/>
</dbReference>
<keyword evidence="13" id="KW-1185">Reference proteome</keyword>
<dbReference type="PROSITE" id="PS50884">
    <property type="entry name" value="ZF_DOF_2"/>
    <property type="match status" value="1"/>
</dbReference>
<evidence type="ECO:0000256" key="2">
    <source>
        <dbReference type="ARBA" id="ARBA00022771"/>
    </source>
</evidence>
<dbReference type="GO" id="GO:0005634">
    <property type="term" value="C:nucleus"/>
    <property type="evidence" value="ECO:0007669"/>
    <property type="project" value="UniProtKB-SubCell"/>
</dbReference>
<keyword evidence="1 9" id="KW-0479">Metal-binding</keyword>
<dbReference type="Proteomes" id="UP001279734">
    <property type="component" value="Unassembled WGS sequence"/>
</dbReference>
<feature type="domain" description="Dof-type" evidence="11">
    <location>
        <begin position="70"/>
        <end position="124"/>
    </location>
</feature>
<organism evidence="12 13">
    <name type="scientific">Nepenthes gracilis</name>
    <name type="common">Slender pitcher plant</name>
    <dbReference type="NCBI Taxonomy" id="150966"/>
    <lineage>
        <taxon>Eukaryota</taxon>
        <taxon>Viridiplantae</taxon>
        <taxon>Streptophyta</taxon>
        <taxon>Embryophyta</taxon>
        <taxon>Tracheophyta</taxon>
        <taxon>Spermatophyta</taxon>
        <taxon>Magnoliopsida</taxon>
        <taxon>eudicotyledons</taxon>
        <taxon>Gunneridae</taxon>
        <taxon>Pentapetalae</taxon>
        <taxon>Caryophyllales</taxon>
        <taxon>Nepenthaceae</taxon>
        <taxon>Nepenthes</taxon>
    </lineage>
</organism>
<dbReference type="PANTHER" id="PTHR31992">
    <property type="entry name" value="DOF ZINC FINGER PROTEIN DOF1.4-RELATED"/>
    <property type="match status" value="1"/>
</dbReference>
<dbReference type="InterPro" id="IPR003851">
    <property type="entry name" value="Znf_Dof"/>
</dbReference>
<evidence type="ECO:0000313" key="13">
    <source>
        <dbReference type="Proteomes" id="UP001279734"/>
    </source>
</evidence>
<dbReference type="InterPro" id="IPR045174">
    <property type="entry name" value="Dof"/>
</dbReference>
<name>A0AAD3P5V9_NEPGR</name>
<reference evidence="12" key="1">
    <citation type="submission" date="2023-05" db="EMBL/GenBank/DDBJ databases">
        <title>Nepenthes gracilis genome sequencing.</title>
        <authorList>
            <person name="Fukushima K."/>
        </authorList>
    </citation>
    <scope>NUCLEOTIDE SEQUENCE</scope>
    <source>
        <strain evidence="12">SING2019-196</strain>
    </source>
</reference>
<comment type="subcellular location">
    <subcellularLocation>
        <location evidence="8 9">Nucleus</location>
    </subcellularLocation>
</comment>
<evidence type="ECO:0000259" key="11">
    <source>
        <dbReference type="PROSITE" id="PS50884"/>
    </source>
</evidence>
<evidence type="ECO:0000256" key="8">
    <source>
        <dbReference type="PROSITE-ProRule" id="PRU00071"/>
    </source>
</evidence>
<keyword evidence="2 8" id="KW-0863">Zinc-finger</keyword>